<reference evidence="3" key="1">
    <citation type="submission" date="2016-03" db="EMBL/GenBank/DDBJ databases">
        <title>Draft genome sequence of Paenibacillus glacialis DSM 22343.</title>
        <authorList>
            <person name="Shin S.-K."/>
            <person name="Yi H."/>
        </authorList>
    </citation>
    <scope>NUCLEOTIDE SEQUENCE [LARGE SCALE GENOMIC DNA]</scope>
    <source>
        <strain evidence="3">CCUG 60099</strain>
    </source>
</reference>
<keyword evidence="1" id="KW-1133">Transmembrane helix</keyword>
<dbReference type="EMBL" id="LVEN01000048">
    <property type="protein sequence ID" value="OCB68764.1"/>
    <property type="molecule type" value="Genomic_DNA"/>
</dbReference>
<keyword evidence="3" id="KW-1185">Reference proteome</keyword>
<feature type="transmembrane region" description="Helical" evidence="1">
    <location>
        <begin position="21"/>
        <end position="42"/>
    </location>
</feature>
<evidence type="ECO:0008006" key="4">
    <source>
        <dbReference type="Google" id="ProtNLM"/>
    </source>
</evidence>
<keyword evidence="1" id="KW-0812">Transmembrane</keyword>
<gene>
    <name evidence="2" type="ORF">FLP_23980</name>
</gene>
<name>A0ABX2XBR2_9FLAO</name>
<keyword evidence="1" id="KW-0472">Membrane</keyword>
<comment type="caution">
    <text evidence="2">The sequence shown here is derived from an EMBL/GenBank/DDBJ whole genome shotgun (WGS) entry which is preliminary data.</text>
</comment>
<sequence>MEIEKMNSNIENKLKYIAKEFGLNFSLFFLITLIISIIFLLLETPNQEIFWQMIFYVSTGIFAVSLINAISLLPVDIFIKNKKINLSLSFFPFLIIMLVIYFGDKKDMLTENLIKFSIGLAIICLTVNYFRYKRLVNRNNASY</sequence>
<evidence type="ECO:0000313" key="2">
    <source>
        <dbReference type="EMBL" id="OCB68764.1"/>
    </source>
</evidence>
<proteinExistence type="predicted"/>
<protein>
    <recommendedName>
        <fullName evidence="4">DUF1616 domain-containing protein</fullName>
    </recommendedName>
</protein>
<evidence type="ECO:0000256" key="1">
    <source>
        <dbReference type="SAM" id="Phobius"/>
    </source>
</evidence>
<feature type="transmembrane region" description="Helical" evidence="1">
    <location>
        <begin position="85"/>
        <end position="102"/>
    </location>
</feature>
<dbReference type="RefSeq" id="WP_065452028.1">
    <property type="nucleotide sequence ID" value="NZ_LVEN01000048.1"/>
</dbReference>
<accession>A0ABX2XBR2</accession>
<evidence type="ECO:0000313" key="3">
    <source>
        <dbReference type="Proteomes" id="UP000093343"/>
    </source>
</evidence>
<dbReference type="Proteomes" id="UP000093343">
    <property type="component" value="Unassembled WGS sequence"/>
</dbReference>
<feature type="transmembrane region" description="Helical" evidence="1">
    <location>
        <begin position="114"/>
        <end position="132"/>
    </location>
</feature>
<feature type="transmembrane region" description="Helical" evidence="1">
    <location>
        <begin position="54"/>
        <end position="73"/>
    </location>
</feature>
<organism evidence="2 3">
    <name type="scientific">Flavobacterium piscis</name>
    <dbReference type="NCBI Taxonomy" id="1114874"/>
    <lineage>
        <taxon>Bacteria</taxon>
        <taxon>Pseudomonadati</taxon>
        <taxon>Bacteroidota</taxon>
        <taxon>Flavobacteriia</taxon>
        <taxon>Flavobacteriales</taxon>
        <taxon>Flavobacteriaceae</taxon>
        <taxon>Flavobacterium</taxon>
    </lineage>
</organism>